<feature type="compositionally biased region" description="Polar residues" evidence="1">
    <location>
        <begin position="12"/>
        <end position="22"/>
    </location>
</feature>
<organism evidence="2 3">
    <name type="scientific">Oculimacula yallundae</name>
    <dbReference type="NCBI Taxonomy" id="86028"/>
    <lineage>
        <taxon>Eukaryota</taxon>
        <taxon>Fungi</taxon>
        <taxon>Dikarya</taxon>
        <taxon>Ascomycota</taxon>
        <taxon>Pezizomycotina</taxon>
        <taxon>Leotiomycetes</taxon>
        <taxon>Helotiales</taxon>
        <taxon>Ploettnerulaceae</taxon>
        <taxon>Oculimacula</taxon>
    </lineage>
</organism>
<evidence type="ECO:0000313" key="3">
    <source>
        <dbReference type="Proteomes" id="UP001595075"/>
    </source>
</evidence>
<protein>
    <submittedName>
        <fullName evidence="2">Uncharacterized protein</fullName>
    </submittedName>
</protein>
<evidence type="ECO:0000256" key="1">
    <source>
        <dbReference type="SAM" id="MobiDB-lite"/>
    </source>
</evidence>
<dbReference type="Proteomes" id="UP001595075">
    <property type="component" value="Unassembled WGS sequence"/>
</dbReference>
<reference evidence="2 3" key="1">
    <citation type="journal article" date="2024" name="Commun. Biol.">
        <title>Comparative genomic analysis of thermophilic fungi reveals convergent evolutionary adaptations and gene losses.</title>
        <authorList>
            <person name="Steindorff A.S."/>
            <person name="Aguilar-Pontes M.V."/>
            <person name="Robinson A.J."/>
            <person name="Andreopoulos B."/>
            <person name="LaButti K."/>
            <person name="Kuo A."/>
            <person name="Mondo S."/>
            <person name="Riley R."/>
            <person name="Otillar R."/>
            <person name="Haridas S."/>
            <person name="Lipzen A."/>
            <person name="Grimwood J."/>
            <person name="Schmutz J."/>
            <person name="Clum A."/>
            <person name="Reid I.D."/>
            <person name="Moisan M.C."/>
            <person name="Butler G."/>
            <person name="Nguyen T.T.M."/>
            <person name="Dewar K."/>
            <person name="Conant G."/>
            <person name="Drula E."/>
            <person name="Henrissat B."/>
            <person name="Hansel C."/>
            <person name="Singer S."/>
            <person name="Hutchinson M.I."/>
            <person name="de Vries R.P."/>
            <person name="Natvig D.O."/>
            <person name="Powell A.J."/>
            <person name="Tsang A."/>
            <person name="Grigoriev I.V."/>
        </authorList>
    </citation>
    <scope>NUCLEOTIDE SEQUENCE [LARGE SCALE GENOMIC DNA]</scope>
    <source>
        <strain evidence="2 3">CBS 494.80</strain>
    </source>
</reference>
<comment type="caution">
    <text evidence="2">The sequence shown here is derived from an EMBL/GenBank/DDBJ whole genome shotgun (WGS) entry which is preliminary data.</text>
</comment>
<dbReference type="EMBL" id="JAZHXI010000016">
    <property type="protein sequence ID" value="KAL2062725.1"/>
    <property type="molecule type" value="Genomic_DNA"/>
</dbReference>
<name>A0ABR4BYJ6_9HELO</name>
<gene>
    <name evidence="2" type="ORF">VTL71DRAFT_5797</name>
</gene>
<feature type="region of interest" description="Disordered" evidence="1">
    <location>
        <begin position="1"/>
        <end position="22"/>
    </location>
</feature>
<proteinExistence type="predicted"/>
<accession>A0ABR4BYJ6</accession>
<keyword evidence="3" id="KW-1185">Reference proteome</keyword>
<evidence type="ECO:0000313" key="2">
    <source>
        <dbReference type="EMBL" id="KAL2062725.1"/>
    </source>
</evidence>
<sequence>MSTRWHLPSEAPGSNKTTFARRQSQRSAVNPDLYGCVNEGWALWPVRGRCELLCLRVEGELGIRCLIGLWLLSNTCRNGSRISVGSERSELVAHAVTNSSATPIILETATRASPVFRDG</sequence>